<feature type="domain" description="NR LBD" evidence="12">
    <location>
        <begin position="476"/>
        <end position="697"/>
    </location>
</feature>
<dbReference type="Pfam" id="PF00105">
    <property type="entry name" value="zf-C4"/>
    <property type="match status" value="1"/>
</dbReference>
<dbReference type="Gene3D" id="3.30.50.10">
    <property type="entry name" value="Erythroid Transcription Factor GATA-1, subunit A"/>
    <property type="match status" value="1"/>
</dbReference>
<feature type="region of interest" description="Disordered" evidence="10">
    <location>
        <begin position="125"/>
        <end position="185"/>
    </location>
</feature>
<dbReference type="GO" id="GO:0090575">
    <property type="term" value="C:RNA polymerase II transcription regulator complex"/>
    <property type="evidence" value="ECO:0000318"/>
    <property type="project" value="GO_Central"/>
</dbReference>
<feature type="domain" description="Nuclear receptor" evidence="11">
    <location>
        <begin position="35"/>
        <end position="110"/>
    </location>
</feature>
<dbReference type="PROSITE" id="PS51030">
    <property type="entry name" value="NUCLEAR_REC_DBD_2"/>
    <property type="match status" value="1"/>
</dbReference>
<dbReference type="InterPro" id="IPR013088">
    <property type="entry name" value="Znf_NHR/GATA"/>
</dbReference>
<keyword evidence="4 9" id="KW-0805">Transcription regulation</keyword>
<keyword evidence="8 9" id="KW-0539">Nucleus</keyword>
<dbReference type="CDD" id="cd06959">
    <property type="entry name" value="NR_DBD_EcR_like"/>
    <property type="match status" value="1"/>
</dbReference>
<dbReference type="GO" id="GO:0008270">
    <property type="term" value="F:zinc ion binding"/>
    <property type="evidence" value="ECO:0007669"/>
    <property type="project" value="UniProtKB-KW"/>
</dbReference>
<dbReference type="InterPro" id="IPR035500">
    <property type="entry name" value="NHR-like_dom_sf"/>
</dbReference>
<dbReference type="SMART" id="SM00430">
    <property type="entry name" value="HOLI"/>
    <property type="match status" value="1"/>
</dbReference>
<reference evidence="13" key="1">
    <citation type="journal article" date="2020" name="Nat. Ecol. Evol.">
        <title>Deeply conserved synteny resolves early events in vertebrate evolution.</title>
        <authorList>
            <person name="Simakov O."/>
            <person name="Marletaz F."/>
            <person name="Yue J.X."/>
            <person name="O'Connell B."/>
            <person name="Jenkins J."/>
            <person name="Brandt A."/>
            <person name="Calef R."/>
            <person name="Tung C.H."/>
            <person name="Huang T.K."/>
            <person name="Schmutz J."/>
            <person name="Satoh N."/>
            <person name="Yu J.K."/>
            <person name="Putnam N.H."/>
            <person name="Green R.E."/>
            <person name="Rokhsar D.S."/>
        </authorList>
    </citation>
    <scope>NUCLEOTIDE SEQUENCE [LARGE SCALE GENOMIC DNA]</scope>
    <source>
        <strain evidence="13">S238N-H82</strain>
    </source>
</reference>
<dbReference type="GeneID" id="118406643"/>
<keyword evidence="2 9" id="KW-0863">Zinc-finger</keyword>
<dbReference type="GO" id="GO:0000978">
    <property type="term" value="F:RNA polymerase II cis-regulatory region sequence-specific DNA binding"/>
    <property type="evidence" value="ECO:0000318"/>
    <property type="project" value="GO_Central"/>
</dbReference>
<evidence type="ECO:0000256" key="6">
    <source>
        <dbReference type="ARBA" id="ARBA00023163"/>
    </source>
</evidence>
<feature type="compositionally biased region" description="Low complexity" evidence="10">
    <location>
        <begin position="168"/>
        <end position="183"/>
    </location>
</feature>
<dbReference type="PRINTS" id="PR00047">
    <property type="entry name" value="STROIDFINGER"/>
</dbReference>
<dbReference type="InterPro" id="IPR000536">
    <property type="entry name" value="Nucl_hrmn_rcpt_lig-bd"/>
</dbReference>
<evidence type="ECO:0000256" key="2">
    <source>
        <dbReference type="ARBA" id="ARBA00022771"/>
    </source>
</evidence>
<dbReference type="CDD" id="cd06929">
    <property type="entry name" value="NR_LBD_F1"/>
    <property type="match status" value="1"/>
</dbReference>
<evidence type="ECO:0000256" key="10">
    <source>
        <dbReference type="SAM" id="MobiDB-lite"/>
    </source>
</evidence>
<dbReference type="Proteomes" id="UP000001554">
    <property type="component" value="Chromosome 19"/>
</dbReference>
<dbReference type="AlphaFoldDB" id="A0A9J7HNS0"/>
<keyword evidence="6 9" id="KW-0804">Transcription</keyword>
<dbReference type="SMART" id="SM00399">
    <property type="entry name" value="ZnF_C4"/>
    <property type="match status" value="1"/>
</dbReference>
<evidence type="ECO:0000256" key="1">
    <source>
        <dbReference type="ARBA" id="ARBA00022723"/>
    </source>
</evidence>
<reference evidence="14" key="2">
    <citation type="submission" date="2025-08" db="UniProtKB">
        <authorList>
            <consortium name="RefSeq"/>
        </authorList>
    </citation>
    <scope>IDENTIFICATION</scope>
    <source>
        <strain evidence="14">S238N-H82</strain>
        <tissue evidence="14">Testes</tissue>
    </source>
</reference>
<evidence type="ECO:0000256" key="4">
    <source>
        <dbReference type="ARBA" id="ARBA00023015"/>
    </source>
</evidence>
<keyword evidence="3 9" id="KW-0862">Zinc</keyword>
<dbReference type="Pfam" id="PF00104">
    <property type="entry name" value="Hormone_recep"/>
    <property type="match status" value="1"/>
</dbReference>
<evidence type="ECO:0000256" key="3">
    <source>
        <dbReference type="ARBA" id="ARBA00022833"/>
    </source>
</evidence>
<comment type="similarity">
    <text evidence="9">Belongs to the nuclear hormone receptor family.</text>
</comment>
<dbReference type="OMA" id="AAWKVPH"/>
<dbReference type="PANTHER" id="PTHR24082:SF507">
    <property type="entry name" value="BILE ACID RECEPTOR-RELATED"/>
    <property type="match status" value="1"/>
</dbReference>
<feature type="region of interest" description="Disordered" evidence="10">
    <location>
        <begin position="282"/>
        <end position="384"/>
    </location>
</feature>
<feature type="compositionally biased region" description="Polar residues" evidence="10">
    <location>
        <begin position="295"/>
        <end position="341"/>
    </location>
</feature>
<dbReference type="PROSITE" id="PS51843">
    <property type="entry name" value="NR_LBD"/>
    <property type="match status" value="1"/>
</dbReference>
<protein>
    <submittedName>
        <fullName evidence="14">Nuclear hormone receptor family member daf-12-like</fullName>
    </submittedName>
</protein>
<feature type="compositionally biased region" description="Polar residues" evidence="10">
    <location>
        <begin position="133"/>
        <end position="162"/>
    </location>
</feature>
<dbReference type="SUPFAM" id="SSF48508">
    <property type="entry name" value="Nuclear receptor ligand-binding domain"/>
    <property type="match status" value="1"/>
</dbReference>
<evidence type="ECO:0000259" key="12">
    <source>
        <dbReference type="PROSITE" id="PS51843"/>
    </source>
</evidence>
<gene>
    <name evidence="14" type="primary">LOC118406643</name>
</gene>
<keyword evidence="5 9" id="KW-0238">DNA-binding</keyword>
<proteinExistence type="inferred from homology"/>
<dbReference type="Gene3D" id="1.10.565.10">
    <property type="entry name" value="Retinoid X Receptor"/>
    <property type="match status" value="1"/>
</dbReference>
<keyword evidence="13" id="KW-1185">Reference proteome</keyword>
<keyword evidence="7 9" id="KW-0675">Receptor</keyword>
<dbReference type="GO" id="GO:0004879">
    <property type="term" value="F:nuclear receptor activity"/>
    <property type="evidence" value="ECO:0000318"/>
    <property type="project" value="GO_Central"/>
</dbReference>
<dbReference type="GO" id="GO:0050728">
    <property type="term" value="P:negative regulation of inflammatory response"/>
    <property type="evidence" value="ECO:0000318"/>
    <property type="project" value="GO_Central"/>
</dbReference>
<sequence length="697" mass="76259">MGDIVKLSDVFQEQEESTVIQRGPASSEEEREKLGLECTICGDRATGYHYGAFSCEGCKGFFRRAFLRGHVKKCPTGGSCEMDLYMRRKCPDCRLRRCKMMGMRPECLLSEAQCKSKFLWRRSKGGSKHEKQGTSPFSTSTTNQQPQNPAVGTNQPPASRVTNECLDTPTTNQQPQIPTNQRPLSDKQYPLSQLLTGLRGAPATANPNIPGWQPHRNPLAPPTNESANQQQPVFVNQVNVYLGAPPKDGEGDPSTVQVSPAFVAQLLSNNGSLTSPQVLSMLSSQVPSASPAGDNPTQQSQNNNAGPFSANFHLSKSLEQAATHTKPGTNQMQPSSVNQKAPANEWPSSSAASALLSSLGTQLSNVTPPPSSGPSPDLSTNQMPADNVGRKAILSQLLGISNLNGSALSATNQTRSPPIQAVSGRSSMIMDVAGPSSASANHLRPVMTNQQRAGGSVIHAGGSPMAQSKNLQLTSEQKVLIEELDKAQKLYLPSQNWDEVRATLVTNTLEEHQAKAVDLITAGIEKHIQWDKTLRGFKDLSEEDQIALVKGSVVESMLIKMVQSGEVETEDILQNILISAHTKEFLDNILPFYKSVHQFGIDSNTYNLLHAVIVLSPDRPHVQDQACVQRAQDVYLETLVTYCKLHYPHQPYIFPHLVGKMTELRSLGHNHERHWRNKDIMRKEPLIVEITPSLKNQ</sequence>
<dbReference type="GO" id="GO:0030522">
    <property type="term" value="P:intracellular receptor signaling pathway"/>
    <property type="evidence" value="ECO:0000318"/>
    <property type="project" value="GO_Central"/>
</dbReference>
<dbReference type="GO" id="GO:0030154">
    <property type="term" value="P:cell differentiation"/>
    <property type="evidence" value="ECO:0000318"/>
    <property type="project" value="GO_Central"/>
</dbReference>
<dbReference type="InterPro" id="IPR050234">
    <property type="entry name" value="Nuclear_hormone_rcpt_NR1"/>
</dbReference>
<evidence type="ECO:0000313" key="14">
    <source>
        <dbReference type="RefSeq" id="XP_035662761.1"/>
    </source>
</evidence>
<evidence type="ECO:0000256" key="5">
    <source>
        <dbReference type="ARBA" id="ARBA00023125"/>
    </source>
</evidence>
<dbReference type="PANTHER" id="PTHR24082">
    <property type="entry name" value="NUCLEAR HORMONE RECEPTOR"/>
    <property type="match status" value="1"/>
</dbReference>
<keyword evidence="1 9" id="KW-0479">Metal-binding</keyword>
<evidence type="ECO:0000256" key="7">
    <source>
        <dbReference type="ARBA" id="ARBA00023170"/>
    </source>
</evidence>
<dbReference type="GO" id="GO:0000122">
    <property type="term" value="P:negative regulation of transcription by RNA polymerase II"/>
    <property type="evidence" value="ECO:0000318"/>
    <property type="project" value="GO_Central"/>
</dbReference>
<dbReference type="RefSeq" id="XP_035662761.1">
    <property type="nucleotide sequence ID" value="XM_035806868.1"/>
</dbReference>
<evidence type="ECO:0000256" key="8">
    <source>
        <dbReference type="ARBA" id="ARBA00023242"/>
    </source>
</evidence>
<evidence type="ECO:0000313" key="13">
    <source>
        <dbReference type="Proteomes" id="UP000001554"/>
    </source>
</evidence>
<organism evidence="13 14">
    <name type="scientific">Branchiostoma floridae</name>
    <name type="common">Florida lancelet</name>
    <name type="synonym">Amphioxus</name>
    <dbReference type="NCBI Taxonomy" id="7739"/>
    <lineage>
        <taxon>Eukaryota</taxon>
        <taxon>Metazoa</taxon>
        <taxon>Chordata</taxon>
        <taxon>Cephalochordata</taxon>
        <taxon>Leptocardii</taxon>
        <taxon>Amphioxiformes</taxon>
        <taxon>Branchiostomatidae</taxon>
        <taxon>Branchiostoma</taxon>
    </lineage>
</organism>
<dbReference type="GO" id="GO:0045944">
    <property type="term" value="P:positive regulation of transcription by RNA polymerase II"/>
    <property type="evidence" value="ECO:0000318"/>
    <property type="project" value="GO_Central"/>
</dbReference>
<evidence type="ECO:0000256" key="9">
    <source>
        <dbReference type="RuleBase" id="RU004334"/>
    </source>
</evidence>
<dbReference type="GO" id="GO:0005634">
    <property type="term" value="C:nucleus"/>
    <property type="evidence" value="ECO:0000318"/>
    <property type="project" value="GO_Central"/>
</dbReference>
<dbReference type="SUPFAM" id="SSF57716">
    <property type="entry name" value="Glucocorticoid receptor-like (DNA-binding domain)"/>
    <property type="match status" value="1"/>
</dbReference>
<dbReference type="KEGG" id="bfo:118406643"/>
<feature type="compositionally biased region" description="Low complexity" evidence="10">
    <location>
        <begin position="348"/>
        <end position="359"/>
    </location>
</feature>
<name>A0A9J7HNS0_BRAFL</name>
<evidence type="ECO:0000259" key="11">
    <source>
        <dbReference type="PROSITE" id="PS51030"/>
    </source>
</evidence>
<dbReference type="GO" id="GO:0042632">
    <property type="term" value="P:cholesterol homeostasis"/>
    <property type="evidence" value="ECO:0000318"/>
    <property type="project" value="GO_Central"/>
</dbReference>
<dbReference type="PROSITE" id="PS00031">
    <property type="entry name" value="NUCLEAR_REC_DBD_1"/>
    <property type="match status" value="1"/>
</dbReference>
<dbReference type="OrthoDB" id="10007424at2759"/>
<comment type="subcellular location">
    <subcellularLocation>
        <location evidence="9">Nucleus</location>
    </subcellularLocation>
</comment>
<dbReference type="InterPro" id="IPR001723">
    <property type="entry name" value="Nuclear_hrmn_rcpt"/>
</dbReference>
<dbReference type="InterPro" id="IPR001628">
    <property type="entry name" value="Znf_hrmn_rcpt"/>
</dbReference>
<dbReference type="PRINTS" id="PR00398">
    <property type="entry name" value="STRDHORMONER"/>
</dbReference>
<accession>A0A9J7HNS0</accession>